<evidence type="ECO:0000313" key="2">
    <source>
        <dbReference type="EMBL" id="MFD1848065.1"/>
    </source>
</evidence>
<feature type="transmembrane region" description="Helical" evidence="1">
    <location>
        <begin position="30"/>
        <end position="47"/>
    </location>
</feature>
<evidence type="ECO:0000313" key="3">
    <source>
        <dbReference type="Proteomes" id="UP001597307"/>
    </source>
</evidence>
<name>A0ABW4QBI1_9MICC</name>
<gene>
    <name evidence="2" type="ORF">ACFSFX_15870</name>
</gene>
<evidence type="ECO:0000256" key="1">
    <source>
        <dbReference type="SAM" id="Phobius"/>
    </source>
</evidence>
<proteinExistence type="predicted"/>
<keyword evidence="1" id="KW-1133">Transmembrane helix</keyword>
<feature type="transmembrane region" description="Helical" evidence="1">
    <location>
        <begin position="7"/>
        <end position="24"/>
    </location>
</feature>
<protein>
    <submittedName>
        <fullName evidence="2">Uncharacterized protein</fullName>
    </submittedName>
</protein>
<sequence length="67" mass="7202">MSKTIKRGLYLVLLVAMGFFAYQALGWLGILSVVGGGALGAIAMIPINRKARRARETEIKAPVRNDG</sequence>
<accession>A0ABW4QBI1</accession>
<dbReference type="Proteomes" id="UP001597307">
    <property type="component" value="Unassembled WGS sequence"/>
</dbReference>
<dbReference type="EMBL" id="JBHUGA010000067">
    <property type="protein sequence ID" value="MFD1848065.1"/>
    <property type="molecule type" value="Genomic_DNA"/>
</dbReference>
<keyword evidence="1" id="KW-0812">Transmembrane</keyword>
<dbReference type="RefSeq" id="WP_343881490.1">
    <property type="nucleotide sequence ID" value="NZ_BAAAIJ010000059.1"/>
</dbReference>
<comment type="caution">
    <text evidence="2">The sequence shown here is derived from an EMBL/GenBank/DDBJ whole genome shotgun (WGS) entry which is preliminary data.</text>
</comment>
<organism evidence="2 3">
    <name type="scientific">Arthrobacter flavus</name>
    <dbReference type="NCBI Taxonomy" id="95172"/>
    <lineage>
        <taxon>Bacteria</taxon>
        <taxon>Bacillati</taxon>
        <taxon>Actinomycetota</taxon>
        <taxon>Actinomycetes</taxon>
        <taxon>Micrococcales</taxon>
        <taxon>Micrococcaceae</taxon>
        <taxon>Arthrobacter</taxon>
    </lineage>
</organism>
<keyword evidence="1" id="KW-0472">Membrane</keyword>
<reference evidence="3" key="1">
    <citation type="journal article" date="2019" name="Int. J. Syst. Evol. Microbiol.">
        <title>The Global Catalogue of Microorganisms (GCM) 10K type strain sequencing project: providing services to taxonomists for standard genome sequencing and annotation.</title>
        <authorList>
            <consortium name="The Broad Institute Genomics Platform"/>
            <consortium name="The Broad Institute Genome Sequencing Center for Infectious Disease"/>
            <person name="Wu L."/>
            <person name="Ma J."/>
        </authorList>
    </citation>
    <scope>NUCLEOTIDE SEQUENCE [LARGE SCALE GENOMIC DNA]</scope>
    <source>
        <strain evidence="3">JCM 11496</strain>
    </source>
</reference>
<keyword evidence="3" id="KW-1185">Reference proteome</keyword>